<accession>A0A0C2S5V4</accession>
<gene>
    <name evidence="2" type="ORF">M378DRAFT_86931</name>
</gene>
<proteinExistence type="predicted"/>
<feature type="domain" description="DUF6589" evidence="1">
    <location>
        <begin position="3"/>
        <end position="328"/>
    </location>
</feature>
<dbReference type="HOGENOM" id="CLU_009487_6_1_1"/>
<protein>
    <recommendedName>
        <fullName evidence="1">DUF6589 domain-containing protein</fullName>
    </recommendedName>
</protein>
<dbReference type="Pfam" id="PF20231">
    <property type="entry name" value="DUF6589"/>
    <property type="match status" value="1"/>
</dbReference>
<reference evidence="2 3" key="1">
    <citation type="submission" date="2014-04" db="EMBL/GenBank/DDBJ databases">
        <title>Evolutionary Origins and Diversification of the Mycorrhizal Mutualists.</title>
        <authorList>
            <consortium name="DOE Joint Genome Institute"/>
            <consortium name="Mycorrhizal Genomics Consortium"/>
            <person name="Kohler A."/>
            <person name="Kuo A."/>
            <person name="Nagy L.G."/>
            <person name="Floudas D."/>
            <person name="Copeland A."/>
            <person name="Barry K.W."/>
            <person name="Cichocki N."/>
            <person name="Veneault-Fourrey C."/>
            <person name="LaButti K."/>
            <person name="Lindquist E.A."/>
            <person name="Lipzen A."/>
            <person name="Lundell T."/>
            <person name="Morin E."/>
            <person name="Murat C."/>
            <person name="Riley R."/>
            <person name="Ohm R."/>
            <person name="Sun H."/>
            <person name="Tunlid A."/>
            <person name="Henrissat B."/>
            <person name="Grigoriev I.V."/>
            <person name="Hibbett D.S."/>
            <person name="Martin F."/>
        </authorList>
    </citation>
    <scope>NUCLEOTIDE SEQUENCE [LARGE SCALE GENOMIC DNA]</scope>
    <source>
        <strain evidence="2 3">Koide BX008</strain>
    </source>
</reference>
<dbReference type="AlphaFoldDB" id="A0A0C2S5V4"/>
<dbReference type="STRING" id="946122.A0A0C2S5V4"/>
<dbReference type="InParanoid" id="A0A0C2S5V4"/>
<dbReference type="EMBL" id="KN818347">
    <property type="protein sequence ID" value="KIL58125.1"/>
    <property type="molecule type" value="Genomic_DNA"/>
</dbReference>
<name>A0A0C2S5V4_AMAMK</name>
<dbReference type="InterPro" id="IPR046496">
    <property type="entry name" value="DUF6589"/>
</dbReference>
<evidence type="ECO:0000313" key="2">
    <source>
        <dbReference type="EMBL" id="KIL58125.1"/>
    </source>
</evidence>
<evidence type="ECO:0000313" key="3">
    <source>
        <dbReference type="Proteomes" id="UP000054549"/>
    </source>
</evidence>
<organism evidence="2 3">
    <name type="scientific">Amanita muscaria (strain Koide BX008)</name>
    <dbReference type="NCBI Taxonomy" id="946122"/>
    <lineage>
        <taxon>Eukaryota</taxon>
        <taxon>Fungi</taxon>
        <taxon>Dikarya</taxon>
        <taxon>Basidiomycota</taxon>
        <taxon>Agaricomycotina</taxon>
        <taxon>Agaricomycetes</taxon>
        <taxon>Agaricomycetidae</taxon>
        <taxon>Agaricales</taxon>
        <taxon>Pluteineae</taxon>
        <taxon>Amanitaceae</taxon>
        <taxon>Amanita</taxon>
    </lineage>
</organism>
<dbReference type="Proteomes" id="UP000054549">
    <property type="component" value="Unassembled WGS sequence"/>
</dbReference>
<evidence type="ECO:0000259" key="1">
    <source>
        <dbReference type="Pfam" id="PF20231"/>
    </source>
</evidence>
<dbReference type="OrthoDB" id="4743193at2759"/>
<keyword evidence="3" id="KW-1185">Reference proteome</keyword>
<sequence length="410" mass="46808">MAQVGYGCPDDKEAIDVSEYVVLIHGDLGTAERINSILKRRSIEDRPWERFQYAKHCPGFFHVKMACAETLWRIALKPTLAHLDETCIMKDFGILRPKETRKITSKFEFRCVHQAVQHIGIARRLDCWHNAVQKKLPHINSLEEFAKTKPTLTDLRTIANELVHDTVADHKLSSLRLKPESERDEQHENAILLQQYFLLYEEISYSMNAGDIGRLERCLMPWILLFKATGKHKYATAMEKFLIDTHFNCPERLRHAIRYNILVNPTGKPGKFRGVDWVVEGYNCEIKVNHGGQGSNRSVERMITESALVGTFKAINESIESNLMLYTTVAHGDPNMKKTFAELRRSLSHNSPHKFVPGRTSRYCIPDLLNKGGELLFAKYSGDTGAADDDGDNDDTELRPELEDLVTELV</sequence>